<dbReference type="Gene3D" id="1.10.150.240">
    <property type="entry name" value="Putative phosphatase, domain 2"/>
    <property type="match status" value="1"/>
</dbReference>
<dbReference type="CDD" id="cd02603">
    <property type="entry name" value="HAD_sEH-N_like"/>
    <property type="match status" value="1"/>
</dbReference>
<dbReference type="InterPro" id="IPR023198">
    <property type="entry name" value="PGP-like_dom2"/>
</dbReference>
<dbReference type="Gene3D" id="3.40.50.1000">
    <property type="entry name" value="HAD superfamily/HAD-like"/>
    <property type="match status" value="1"/>
</dbReference>
<evidence type="ECO:0000313" key="2">
    <source>
        <dbReference type="Proteomes" id="UP000669179"/>
    </source>
</evidence>
<protein>
    <submittedName>
        <fullName evidence="1">HAD family phosphatase</fullName>
    </submittedName>
</protein>
<comment type="caution">
    <text evidence="1">The sequence shown here is derived from an EMBL/GenBank/DDBJ whole genome shotgun (WGS) entry which is preliminary data.</text>
</comment>
<gene>
    <name evidence="1" type="ORF">J4573_14845</name>
</gene>
<dbReference type="NCBIfam" id="TIGR01549">
    <property type="entry name" value="HAD-SF-IA-v1"/>
    <property type="match status" value="1"/>
</dbReference>
<dbReference type="Pfam" id="PF00702">
    <property type="entry name" value="Hydrolase"/>
    <property type="match status" value="1"/>
</dbReference>
<dbReference type="PANTHER" id="PTHR47829:SF1">
    <property type="entry name" value="HAD FAMILY PHOSPHATASE"/>
    <property type="match status" value="1"/>
</dbReference>
<keyword evidence="2" id="KW-1185">Reference proteome</keyword>
<dbReference type="EMBL" id="JAGEOJ010000005">
    <property type="protein sequence ID" value="MBO2448380.1"/>
    <property type="molecule type" value="Genomic_DNA"/>
</dbReference>
<dbReference type="InterPro" id="IPR036412">
    <property type="entry name" value="HAD-like_sf"/>
</dbReference>
<dbReference type="InterPro" id="IPR023214">
    <property type="entry name" value="HAD_sf"/>
</dbReference>
<evidence type="ECO:0000313" key="1">
    <source>
        <dbReference type="EMBL" id="MBO2448380.1"/>
    </source>
</evidence>
<dbReference type="PANTHER" id="PTHR47829">
    <property type="entry name" value="HYDROLASE, PUTATIVE (AFU_ORTHOLOGUE AFUA_1G12880)-RELATED"/>
    <property type="match status" value="1"/>
</dbReference>
<accession>A0A939P9I8</accession>
<dbReference type="InterPro" id="IPR052898">
    <property type="entry name" value="ACAD10-like"/>
</dbReference>
<reference evidence="1" key="1">
    <citation type="submission" date="2021-03" db="EMBL/GenBank/DDBJ databases">
        <authorList>
            <person name="Kanchanasin P."/>
            <person name="Saeng-In P."/>
            <person name="Phongsopitanun W."/>
            <person name="Yuki M."/>
            <person name="Kudo T."/>
            <person name="Ohkuma M."/>
            <person name="Tanasupawat S."/>
        </authorList>
    </citation>
    <scope>NUCLEOTIDE SEQUENCE</scope>
    <source>
        <strain evidence="1">GKU 128</strain>
    </source>
</reference>
<sequence>MITDWGGVLTSPLNDAVAAWLAADRIDAARYKTVMRGWVSQAYDGDGVNPIHGLEDGTLAREEFERLLAAELLTVDGGPVVADGLIARMFAEFAPVEPMYEALRLARAAGTRTALLSNSWGNDYPRDLFAELFDAVVISAEVGLRKPDEAIFRHALGLLGLAPADCVFIDDIEHNITAAEAIGIRGIHHTDPAATIDALRGLGALG</sequence>
<dbReference type="SUPFAM" id="SSF56784">
    <property type="entry name" value="HAD-like"/>
    <property type="match status" value="1"/>
</dbReference>
<dbReference type="AlphaFoldDB" id="A0A939P9I8"/>
<proteinExistence type="predicted"/>
<dbReference type="Proteomes" id="UP000669179">
    <property type="component" value="Unassembled WGS sequence"/>
</dbReference>
<organism evidence="1 2">
    <name type="scientific">Actinomadura barringtoniae</name>
    <dbReference type="NCBI Taxonomy" id="1427535"/>
    <lineage>
        <taxon>Bacteria</taxon>
        <taxon>Bacillati</taxon>
        <taxon>Actinomycetota</taxon>
        <taxon>Actinomycetes</taxon>
        <taxon>Streptosporangiales</taxon>
        <taxon>Thermomonosporaceae</taxon>
        <taxon>Actinomadura</taxon>
    </lineage>
</organism>
<dbReference type="InterPro" id="IPR006439">
    <property type="entry name" value="HAD-SF_hydro_IA"/>
</dbReference>
<name>A0A939P9I8_9ACTN</name>
<dbReference type="NCBIfam" id="TIGR01509">
    <property type="entry name" value="HAD-SF-IA-v3"/>
    <property type="match status" value="1"/>
</dbReference>